<name>A0A7R8CDM5_LEPSM</name>
<dbReference type="Proteomes" id="UP000675881">
    <property type="component" value="Chromosome 1"/>
</dbReference>
<keyword evidence="5" id="KW-0472">Membrane</keyword>
<reference evidence="6" key="1">
    <citation type="submission" date="2021-02" db="EMBL/GenBank/DDBJ databases">
        <authorList>
            <person name="Bekaert M."/>
        </authorList>
    </citation>
    <scope>NUCLEOTIDE SEQUENCE</scope>
    <source>
        <strain evidence="6">IoA-00</strain>
    </source>
</reference>
<evidence type="ECO:0000256" key="3">
    <source>
        <dbReference type="ARBA" id="ARBA00022692"/>
    </source>
</evidence>
<dbReference type="Gene3D" id="1.20.5.110">
    <property type="match status" value="1"/>
</dbReference>
<keyword evidence="2" id="KW-0813">Transport</keyword>
<keyword evidence="4" id="KW-1133">Transmembrane helix</keyword>
<dbReference type="InterPro" id="IPR000727">
    <property type="entry name" value="T_SNARE_dom"/>
</dbReference>
<dbReference type="GO" id="GO:0005794">
    <property type="term" value="C:Golgi apparatus"/>
    <property type="evidence" value="ECO:0007669"/>
    <property type="project" value="UniProtKB-ARBA"/>
</dbReference>
<dbReference type="SUPFAM" id="SSF58038">
    <property type="entry name" value="SNARE fusion complex"/>
    <property type="match status" value="1"/>
</dbReference>
<keyword evidence="7" id="KW-1185">Reference proteome</keyword>
<evidence type="ECO:0000256" key="1">
    <source>
        <dbReference type="ARBA" id="ARBA00004167"/>
    </source>
</evidence>
<evidence type="ECO:0000313" key="7">
    <source>
        <dbReference type="Proteomes" id="UP000675881"/>
    </source>
</evidence>
<organism evidence="6 7">
    <name type="scientific">Lepeophtheirus salmonis</name>
    <name type="common">Salmon louse</name>
    <name type="synonym">Caligus salmonis</name>
    <dbReference type="NCBI Taxonomy" id="72036"/>
    <lineage>
        <taxon>Eukaryota</taxon>
        <taxon>Metazoa</taxon>
        <taxon>Ecdysozoa</taxon>
        <taxon>Arthropoda</taxon>
        <taxon>Crustacea</taxon>
        <taxon>Multicrustacea</taxon>
        <taxon>Hexanauplia</taxon>
        <taxon>Copepoda</taxon>
        <taxon>Siphonostomatoida</taxon>
        <taxon>Caligidae</taxon>
        <taxon>Lepeophtheirus</taxon>
    </lineage>
</organism>
<evidence type="ECO:0000256" key="2">
    <source>
        <dbReference type="ARBA" id="ARBA00022448"/>
    </source>
</evidence>
<protein>
    <submittedName>
        <fullName evidence="6">(salmon louse) hypothetical protein</fullName>
    </submittedName>
</protein>
<dbReference type="PROSITE" id="PS50192">
    <property type="entry name" value="T_SNARE"/>
    <property type="match status" value="1"/>
</dbReference>
<dbReference type="EMBL" id="HG994580">
    <property type="protein sequence ID" value="CAF2776137.1"/>
    <property type="molecule type" value="Genomic_DNA"/>
</dbReference>
<dbReference type="AlphaFoldDB" id="A0A7R8CDM5"/>
<evidence type="ECO:0000256" key="4">
    <source>
        <dbReference type="ARBA" id="ARBA00022989"/>
    </source>
</evidence>
<evidence type="ECO:0000256" key="5">
    <source>
        <dbReference type="ARBA" id="ARBA00023136"/>
    </source>
</evidence>
<keyword evidence="3" id="KW-0812">Transmembrane</keyword>
<comment type="subcellular location">
    <subcellularLocation>
        <location evidence="1">Membrane</location>
        <topology evidence="1">Single-pass membrane protein</topology>
    </subcellularLocation>
</comment>
<accession>A0A7R8CDM5</accession>
<dbReference type="PANTHER" id="PTHR12791">
    <property type="entry name" value="GOLGI SNARE BET1-RELATED"/>
    <property type="match status" value="1"/>
</dbReference>
<dbReference type="OMA" id="HTDMLET"/>
<proteinExistence type="predicted"/>
<evidence type="ECO:0000313" key="6">
    <source>
        <dbReference type="EMBL" id="CAF2776137.1"/>
    </source>
</evidence>
<gene>
    <name evidence="6" type="ORF">LSAA_1175</name>
</gene>
<dbReference type="GO" id="GO:0016020">
    <property type="term" value="C:membrane"/>
    <property type="evidence" value="ECO:0007669"/>
    <property type="project" value="UniProtKB-SubCell"/>
</dbReference>
<sequence>MHRGPSGTSRRPFVGHESLEDDNSSLELDLKKKVDALKSISINIGAEAREHYRLLQAADDEMDSTNSLLSSTSNHVMKILGISRRHSYYFIYLVLFILFITFILWLKIR</sequence>